<dbReference type="CDD" id="cd00609">
    <property type="entry name" value="AAT_like"/>
    <property type="match status" value="1"/>
</dbReference>
<comment type="caution">
    <text evidence="8">The sequence shown here is derived from an EMBL/GenBank/DDBJ whole genome shotgun (WGS) entry which is preliminary data.</text>
</comment>
<keyword evidence="6" id="KW-0804">Transcription</keyword>
<dbReference type="PROSITE" id="PS50949">
    <property type="entry name" value="HTH_GNTR"/>
    <property type="match status" value="1"/>
</dbReference>
<dbReference type="EMBL" id="REGR01000004">
    <property type="protein sequence ID" value="RXZ44297.1"/>
    <property type="molecule type" value="Genomic_DNA"/>
</dbReference>
<evidence type="ECO:0000259" key="7">
    <source>
        <dbReference type="PROSITE" id="PS50949"/>
    </source>
</evidence>
<dbReference type="Pfam" id="PF00155">
    <property type="entry name" value="Aminotran_1_2"/>
    <property type="match status" value="1"/>
</dbReference>
<dbReference type="GO" id="GO:0008483">
    <property type="term" value="F:transaminase activity"/>
    <property type="evidence" value="ECO:0007669"/>
    <property type="project" value="UniProtKB-KW"/>
</dbReference>
<evidence type="ECO:0000313" key="8">
    <source>
        <dbReference type="EMBL" id="RXZ44297.1"/>
    </source>
</evidence>
<reference evidence="8 9" key="1">
    <citation type="submission" date="2018-10" db="EMBL/GenBank/DDBJ databases">
        <title>Draft genome of Fastidiocella sp. strain 375T, a bacterium isolated from a karstic cave dripping water.</title>
        <authorList>
            <person name="Coelho C."/>
            <person name="Verissimo A."/>
            <person name="Tiago I."/>
        </authorList>
    </citation>
    <scope>NUCLEOTIDE SEQUENCE [LARGE SCALE GENOMIC DNA]</scope>
    <source>
        <strain evidence="8 9">CAVE-375</strain>
    </source>
</reference>
<dbReference type="Proteomes" id="UP000290682">
    <property type="component" value="Unassembled WGS sequence"/>
</dbReference>
<dbReference type="InterPro" id="IPR015424">
    <property type="entry name" value="PyrdxlP-dep_Trfase"/>
</dbReference>
<evidence type="ECO:0000256" key="2">
    <source>
        <dbReference type="ARBA" id="ARBA00021531"/>
    </source>
</evidence>
<keyword evidence="4" id="KW-0805">Transcription regulation</keyword>
<dbReference type="InterPro" id="IPR004839">
    <property type="entry name" value="Aminotransferase_I/II_large"/>
</dbReference>
<keyword evidence="5" id="KW-0238">DNA-binding</keyword>
<evidence type="ECO:0000256" key="1">
    <source>
        <dbReference type="ARBA" id="ARBA00005384"/>
    </source>
</evidence>
<dbReference type="InterPro" id="IPR000524">
    <property type="entry name" value="Tscrpt_reg_HTH_GntR"/>
</dbReference>
<keyword evidence="8" id="KW-0032">Aminotransferase</keyword>
<keyword evidence="8" id="KW-0808">Transferase</keyword>
<evidence type="ECO:0000256" key="4">
    <source>
        <dbReference type="ARBA" id="ARBA00023015"/>
    </source>
</evidence>
<dbReference type="InterPro" id="IPR015421">
    <property type="entry name" value="PyrdxlP-dep_Trfase_major"/>
</dbReference>
<sequence>MTATPHLLGQTLQRDPHALPLYQQLYQRVRDAILSGQLPPGARLPASRVLAADLSTSRGTVEQAYNRLLAEGYLASRASAGTVVNPHLDTARLRARLKLPSSPAQPAPPAQAIAAPPEPLPFQLGLPALDAFPRKLWSRLAGQRARSLSMAGLLHPDPAGYAPLRRAIAHHLALFRGIGCSADQVFITTGFQGALSLVAQLLLRAGDPAWMEEPGYFRASMALRLAGADLIPVPVDEDGLRVADGIRLCPDARLVYCTPSHHAPLGVTLALPRRLELLAWAAQAQAWIVEDDYDGEFRYSGPPLPALQSLDTAGRVLYVGSFSKTLFPGLRLGYLVVPAGQRRRFAEAADAFSPAPSILDQATCADFMQQGHFARHIKRMRELYAERRAALAAALQRECGDRLHLDGHAVGLQLVGRLAEHEDDRDVAARLTERGLAGQPLSHFSLAGNGRPALLFGFANVRIDAAPELARRVREALQSG</sequence>
<dbReference type="CDD" id="cd07377">
    <property type="entry name" value="WHTH_GntR"/>
    <property type="match status" value="1"/>
</dbReference>
<dbReference type="RefSeq" id="WP_129212515.1">
    <property type="nucleotide sequence ID" value="NZ_REGR01000004.1"/>
</dbReference>
<dbReference type="PANTHER" id="PTHR46577">
    <property type="entry name" value="HTH-TYPE TRANSCRIPTIONAL REGULATORY PROTEIN GABR"/>
    <property type="match status" value="1"/>
</dbReference>
<accession>A0ABY0FDN1</accession>
<dbReference type="SUPFAM" id="SSF53383">
    <property type="entry name" value="PLP-dependent transferases"/>
    <property type="match status" value="1"/>
</dbReference>
<dbReference type="InterPro" id="IPR036388">
    <property type="entry name" value="WH-like_DNA-bd_sf"/>
</dbReference>
<evidence type="ECO:0000313" key="9">
    <source>
        <dbReference type="Proteomes" id="UP000290682"/>
    </source>
</evidence>
<dbReference type="PANTHER" id="PTHR46577:SF1">
    <property type="entry name" value="HTH-TYPE TRANSCRIPTIONAL REGULATORY PROTEIN GABR"/>
    <property type="match status" value="1"/>
</dbReference>
<name>A0ABY0FDN1_9NEIS</name>
<organism evidence="8 9">
    <name type="scientific">Crenobacter cavernae</name>
    <dbReference type="NCBI Taxonomy" id="2290923"/>
    <lineage>
        <taxon>Bacteria</taxon>
        <taxon>Pseudomonadati</taxon>
        <taxon>Pseudomonadota</taxon>
        <taxon>Betaproteobacteria</taxon>
        <taxon>Neisseriales</taxon>
        <taxon>Neisseriaceae</taxon>
        <taxon>Crenobacter</taxon>
    </lineage>
</organism>
<proteinExistence type="inferred from homology"/>
<evidence type="ECO:0000256" key="5">
    <source>
        <dbReference type="ARBA" id="ARBA00023125"/>
    </source>
</evidence>
<protein>
    <recommendedName>
        <fullName evidence="2">Putative 8-amino-7-oxononanoate synthase</fullName>
    </recommendedName>
</protein>
<dbReference type="InterPro" id="IPR036390">
    <property type="entry name" value="WH_DNA-bd_sf"/>
</dbReference>
<gene>
    <name evidence="8" type="ORF">EBB06_07110</name>
</gene>
<dbReference type="SMART" id="SM00345">
    <property type="entry name" value="HTH_GNTR"/>
    <property type="match status" value="1"/>
</dbReference>
<evidence type="ECO:0000256" key="3">
    <source>
        <dbReference type="ARBA" id="ARBA00022898"/>
    </source>
</evidence>
<keyword evidence="9" id="KW-1185">Reference proteome</keyword>
<dbReference type="SUPFAM" id="SSF46785">
    <property type="entry name" value="Winged helix' DNA-binding domain"/>
    <property type="match status" value="1"/>
</dbReference>
<dbReference type="InterPro" id="IPR051446">
    <property type="entry name" value="HTH_trans_reg/aminotransferase"/>
</dbReference>
<dbReference type="Gene3D" id="1.10.10.10">
    <property type="entry name" value="Winged helix-like DNA-binding domain superfamily/Winged helix DNA-binding domain"/>
    <property type="match status" value="1"/>
</dbReference>
<dbReference type="Pfam" id="PF00392">
    <property type="entry name" value="GntR"/>
    <property type="match status" value="1"/>
</dbReference>
<feature type="domain" description="HTH gntR-type" evidence="7">
    <location>
        <begin position="19"/>
        <end position="87"/>
    </location>
</feature>
<keyword evidence="3" id="KW-0663">Pyridoxal phosphate</keyword>
<evidence type="ECO:0000256" key="6">
    <source>
        <dbReference type="ARBA" id="ARBA00023163"/>
    </source>
</evidence>
<dbReference type="Gene3D" id="3.40.640.10">
    <property type="entry name" value="Type I PLP-dependent aspartate aminotransferase-like (Major domain)"/>
    <property type="match status" value="1"/>
</dbReference>
<dbReference type="PRINTS" id="PR00035">
    <property type="entry name" value="HTHGNTR"/>
</dbReference>
<comment type="similarity">
    <text evidence="1">In the C-terminal section; belongs to the class-I pyridoxal-phosphate-dependent aminotransferase family.</text>
</comment>